<dbReference type="STRING" id="857967.G0QTX1"/>
<dbReference type="InParanoid" id="G0QTX1"/>
<dbReference type="EMBL" id="GL983882">
    <property type="protein sequence ID" value="EGR31330.1"/>
    <property type="molecule type" value="Genomic_DNA"/>
</dbReference>
<dbReference type="AlphaFoldDB" id="G0QTX1"/>
<evidence type="ECO:0000313" key="4">
    <source>
        <dbReference type="EMBL" id="EGR31330.1"/>
    </source>
</evidence>
<sequence length="186" mass="21467">MLPEELNRLEQMMENGFSQEKISQNSVGFGLGLYMSNTYARKLTFENEKKSLFFDSEKGKGLKCWFFIEDMNNIEKNIKNVKKILIVDDEPFNVFVLKGLFKTLGLEKYVIEAFNGKQAIEQIIYQASMKCKRNEEKGYKIGIIIMDVNMPVLDDCLNAGMDAVLTKPSQRDNLISVIEQFYLNQC</sequence>
<dbReference type="GO" id="GO:0004673">
    <property type="term" value="F:protein histidine kinase activity"/>
    <property type="evidence" value="ECO:0007669"/>
    <property type="project" value="UniProtKB-EC"/>
</dbReference>
<proteinExistence type="predicted"/>
<protein>
    <submittedName>
        <fullName evidence="4">Response regulator receiver domain protein</fullName>
        <ecNumber evidence="4">2.7.13.3</ecNumber>
    </submittedName>
</protein>
<dbReference type="EC" id="2.7.13.3" evidence="4"/>
<dbReference type="PANTHER" id="PTHR43719:SF28">
    <property type="entry name" value="PEROXIDE STRESS-ACTIVATED HISTIDINE KINASE MAK1-RELATED"/>
    <property type="match status" value="1"/>
</dbReference>
<organism evidence="4 5">
    <name type="scientific">Ichthyophthirius multifiliis</name>
    <name type="common">White spot disease agent</name>
    <name type="synonym">Ich</name>
    <dbReference type="NCBI Taxonomy" id="5932"/>
    <lineage>
        <taxon>Eukaryota</taxon>
        <taxon>Sar</taxon>
        <taxon>Alveolata</taxon>
        <taxon>Ciliophora</taxon>
        <taxon>Intramacronucleata</taxon>
        <taxon>Oligohymenophorea</taxon>
        <taxon>Hymenostomatida</taxon>
        <taxon>Ophryoglenina</taxon>
        <taxon>Ichthyophthirius</taxon>
    </lineage>
</organism>
<evidence type="ECO:0000259" key="3">
    <source>
        <dbReference type="PROSITE" id="PS50110"/>
    </source>
</evidence>
<evidence type="ECO:0000256" key="1">
    <source>
        <dbReference type="ARBA" id="ARBA00022553"/>
    </source>
</evidence>
<dbReference type="SUPFAM" id="SSF52172">
    <property type="entry name" value="CheY-like"/>
    <property type="match status" value="1"/>
</dbReference>
<dbReference type="PROSITE" id="PS50110">
    <property type="entry name" value="RESPONSE_REGULATORY"/>
    <property type="match status" value="1"/>
</dbReference>
<accession>G0QTX1</accession>
<dbReference type="OrthoDB" id="60033at2759"/>
<keyword evidence="4" id="KW-0808">Transferase</keyword>
<evidence type="ECO:0000256" key="2">
    <source>
        <dbReference type="PROSITE-ProRule" id="PRU00169"/>
    </source>
</evidence>
<dbReference type="CDD" id="cd17546">
    <property type="entry name" value="REC_hyHK_CKI1_RcsC-like"/>
    <property type="match status" value="1"/>
</dbReference>
<dbReference type="InterPro" id="IPR001789">
    <property type="entry name" value="Sig_transdc_resp-reg_receiver"/>
</dbReference>
<keyword evidence="1 2" id="KW-0597">Phosphoprotein</keyword>
<dbReference type="SMART" id="SM00448">
    <property type="entry name" value="REC"/>
    <property type="match status" value="1"/>
</dbReference>
<evidence type="ECO:0000313" key="5">
    <source>
        <dbReference type="Proteomes" id="UP000008983"/>
    </source>
</evidence>
<gene>
    <name evidence="4" type="ORF">IMG5_112570</name>
</gene>
<dbReference type="InterPro" id="IPR050956">
    <property type="entry name" value="2C_system_His_kinase"/>
</dbReference>
<keyword evidence="5" id="KW-1185">Reference proteome</keyword>
<dbReference type="GO" id="GO:0000160">
    <property type="term" value="P:phosphorelay signal transduction system"/>
    <property type="evidence" value="ECO:0007669"/>
    <property type="project" value="InterPro"/>
</dbReference>
<dbReference type="Proteomes" id="UP000008983">
    <property type="component" value="Unassembled WGS sequence"/>
</dbReference>
<name>G0QTX1_ICHMU</name>
<feature type="modified residue" description="4-aspartylphosphate" evidence="2">
    <location>
        <position position="147"/>
    </location>
</feature>
<dbReference type="Gene3D" id="3.40.50.2300">
    <property type="match status" value="1"/>
</dbReference>
<reference evidence="4 5" key="1">
    <citation type="submission" date="2011-07" db="EMBL/GenBank/DDBJ databases">
        <authorList>
            <person name="Coyne R."/>
            <person name="Brami D."/>
            <person name="Johnson J."/>
            <person name="Hostetler J."/>
            <person name="Hannick L."/>
            <person name="Clark T."/>
            <person name="Cassidy-Hanley D."/>
            <person name="Inman J."/>
        </authorList>
    </citation>
    <scope>NUCLEOTIDE SEQUENCE [LARGE SCALE GENOMIC DNA]</scope>
    <source>
        <strain evidence="4 5">G5</strain>
    </source>
</reference>
<feature type="domain" description="Response regulatory" evidence="3">
    <location>
        <begin position="83"/>
        <end position="186"/>
    </location>
</feature>
<dbReference type="InterPro" id="IPR011006">
    <property type="entry name" value="CheY-like_superfamily"/>
</dbReference>
<dbReference type="PANTHER" id="PTHR43719">
    <property type="entry name" value="TWO-COMPONENT HISTIDINE KINASE"/>
    <property type="match status" value="1"/>
</dbReference>
<dbReference type="RefSeq" id="XP_004034816.1">
    <property type="nucleotide sequence ID" value="XM_004034768.1"/>
</dbReference>
<dbReference type="GeneID" id="14907467"/>